<dbReference type="KEGG" id="ssao:94295828"/>
<protein>
    <recommendedName>
        <fullName evidence="6">Protein YIPF</fullName>
    </recommendedName>
</protein>
<sequence>MADFDPNNPNQQVSETLYQQPPAFVQNVINDNLPQGCTKVFKLAFWQQYFQLTQLDIFQRVLSALVIFKGDFLTTAALAEPDLFMPFWIPVTLVFIAFFAQVVLMVIKSGTSISNSIGIFSGIVAGYVYVITLILWGIVWCMDMKIDYTVCMQLAAYSLIVLIPTCALIPLVGFLPIYILPIIFTLGAIWSTIFISRNVIKYGQQQSSDKGKKIGFIVGFIGVHCCIMVALGCVLFVVK</sequence>
<feature type="transmembrane region" description="Helical" evidence="6">
    <location>
        <begin position="87"/>
        <end position="107"/>
    </location>
</feature>
<keyword evidence="9" id="KW-1185">Reference proteome</keyword>
<evidence type="ECO:0000256" key="1">
    <source>
        <dbReference type="ARBA" id="ARBA00004141"/>
    </source>
</evidence>
<dbReference type="GO" id="GO:0016192">
    <property type="term" value="P:vesicle-mediated transport"/>
    <property type="evidence" value="ECO:0007669"/>
    <property type="project" value="InterPro"/>
</dbReference>
<evidence type="ECO:0000256" key="4">
    <source>
        <dbReference type="ARBA" id="ARBA00022989"/>
    </source>
</evidence>
<evidence type="ECO:0000256" key="3">
    <source>
        <dbReference type="ARBA" id="ARBA00022692"/>
    </source>
</evidence>
<evidence type="ECO:0000313" key="9">
    <source>
        <dbReference type="Proteomes" id="UP000018208"/>
    </source>
</evidence>
<organism evidence="8 9">
    <name type="scientific">Spironucleus salmonicida</name>
    <dbReference type="NCBI Taxonomy" id="348837"/>
    <lineage>
        <taxon>Eukaryota</taxon>
        <taxon>Metamonada</taxon>
        <taxon>Diplomonadida</taxon>
        <taxon>Hexamitidae</taxon>
        <taxon>Hexamitinae</taxon>
        <taxon>Spironucleus</taxon>
    </lineage>
</organism>
<accession>A0A9P8LXJ1</accession>
<dbReference type="GO" id="GO:0031267">
    <property type="term" value="F:small GTPase binding"/>
    <property type="evidence" value="ECO:0007669"/>
    <property type="project" value="InterPro"/>
</dbReference>
<evidence type="ECO:0000256" key="2">
    <source>
        <dbReference type="ARBA" id="ARBA00010596"/>
    </source>
</evidence>
<comment type="caution">
    <text evidence="8">The sequence shown here is derived from an EMBL/GenBank/DDBJ whole genome shotgun (WGS) entry which is preliminary data.</text>
</comment>
<dbReference type="EMBL" id="AUWU02000002">
    <property type="protein sequence ID" value="KAH0576243.1"/>
    <property type="molecule type" value="Genomic_DNA"/>
</dbReference>
<evidence type="ECO:0000313" key="8">
    <source>
        <dbReference type="EMBL" id="KAH0576243.1"/>
    </source>
</evidence>
<dbReference type="GeneID" id="94295828"/>
<proteinExistence type="inferred from homology"/>
<dbReference type="OrthoDB" id="10256463at2759"/>
<feature type="transmembrane region" description="Helical" evidence="6">
    <location>
        <begin position="178"/>
        <end position="195"/>
    </location>
</feature>
<evidence type="ECO:0000256" key="5">
    <source>
        <dbReference type="ARBA" id="ARBA00023136"/>
    </source>
</evidence>
<comment type="similarity">
    <text evidence="2 6">Belongs to the YIP1 family.</text>
</comment>
<dbReference type="RefSeq" id="XP_067767016.1">
    <property type="nucleotide sequence ID" value="XM_067905699.1"/>
</dbReference>
<dbReference type="InterPro" id="IPR039765">
    <property type="entry name" value="Yip5/YIPF1/YIPF2"/>
</dbReference>
<dbReference type="Pfam" id="PF04893">
    <property type="entry name" value="Yip1"/>
    <property type="match status" value="1"/>
</dbReference>
<dbReference type="PANTHER" id="PTHR12822">
    <property type="entry name" value="PROTEIN YIPF"/>
    <property type="match status" value="1"/>
</dbReference>
<keyword evidence="3 6" id="KW-0812">Transmembrane</keyword>
<feature type="transmembrane region" description="Helical" evidence="6">
    <location>
        <begin position="216"/>
        <end position="238"/>
    </location>
</feature>
<dbReference type="InterPro" id="IPR006977">
    <property type="entry name" value="Yip1_dom"/>
</dbReference>
<keyword evidence="4 6" id="KW-1133">Transmembrane helix</keyword>
<dbReference type="PANTHER" id="PTHR12822:SF2">
    <property type="entry name" value="PROTEIN YIPF"/>
    <property type="match status" value="1"/>
</dbReference>
<feature type="transmembrane region" description="Helical" evidence="6">
    <location>
        <begin position="119"/>
        <end position="142"/>
    </location>
</feature>
<dbReference type="GO" id="GO:0000139">
    <property type="term" value="C:Golgi membrane"/>
    <property type="evidence" value="ECO:0007669"/>
    <property type="project" value="UniProtKB-SubCell"/>
</dbReference>
<evidence type="ECO:0000256" key="6">
    <source>
        <dbReference type="RuleBase" id="RU361264"/>
    </source>
</evidence>
<evidence type="ECO:0000259" key="7">
    <source>
        <dbReference type="Pfam" id="PF04893"/>
    </source>
</evidence>
<reference evidence="8 9" key="1">
    <citation type="journal article" date="2014" name="PLoS Genet.">
        <title>The Genome of Spironucleus salmonicida Highlights a Fish Pathogen Adapted to Fluctuating Environments.</title>
        <authorList>
            <person name="Xu F."/>
            <person name="Jerlstrom-Hultqvist J."/>
            <person name="Einarsson E."/>
            <person name="Astvaldsson A."/>
            <person name="Svard S.G."/>
            <person name="Andersson J.O."/>
        </authorList>
    </citation>
    <scope>NUCLEOTIDE SEQUENCE [LARGE SCALE GENOMIC DNA]</scope>
    <source>
        <strain evidence="8 9">ATCC 50377</strain>
    </source>
</reference>
<keyword evidence="5 6" id="KW-0472">Membrane</keyword>
<feature type="transmembrane region" description="Helical" evidence="6">
    <location>
        <begin position="154"/>
        <end position="172"/>
    </location>
</feature>
<dbReference type="Proteomes" id="UP000018208">
    <property type="component" value="Unassembled WGS sequence"/>
</dbReference>
<name>A0A9P8LXJ1_9EUKA</name>
<gene>
    <name evidence="8" type="ORF">SS50377_21805</name>
</gene>
<comment type="subcellular location">
    <subcellularLocation>
        <location evidence="6">Golgi apparatus membrane</location>
        <topology evidence="6">Multi-pass membrane protein</topology>
    </subcellularLocation>
    <subcellularLocation>
        <location evidence="1">Membrane</location>
        <topology evidence="1">Multi-pass membrane protein</topology>
    </subcellularLocation>
</comment>
<dbReference type="AlphaFoldDB" id="A0A9P8LXJ1"/>
<feature type="domain" description="Yip1" evidence="7">
    <location>
        <begin position="77"/>
        <end position="228"/>
    </location>
</feature>